<accession>C1E473</accession>
<dbReference type="EMBL" id="CP001325">
    <property type="protein sequence ID" value="ACO63064.1"/>
    <property type="molecule type" value="Genomic_DNA"/>
</dbReference>
<organism evidence="1 2">
    <name type="scientific">Micromonas commoda (strain RCC299 / NOUM17 / CCMP2709)</name>
    <name type="common">Picoplanktonic green alga</name>
    <dbReference type="NCBI Taxonomy" id="296587"/>
    <lineage>
        <taxon>Eukaryota</taxon>
        <taxon>Viridiplantae</taxon>
        <taxon>Chlorophyta</taxon>
        <taxon>Mamiellophyceae</taxon>
        <taxon>Mamiellales</taxon>
        <taxon>Mamiellaceae</taxon>
        <taxon>Micromonas</taxon>
    </lineage>
</organism>
<evidence type="ECO:0008006" key="3">
    <source>
        <dbReference type="Google" id="ProtNLM"/>
    </source>
</evidence>
<name>C1E473_MICCC</name>
<dbReference type="RefSeq" id="XP_002501806.1">
    <property type="nucleotide sequence ID" value="XM_002501760.1"/>
</dbReference>
<proteinExistence type="predicted"/>
<sequence>MALTVELLRARIPFIASAVFLVFALSEHLRFTSVTSVTSVTEKLKTERCQAPLLTSVVDYDLDSASQETLRMLDNYFTTLRAHSKIEFVALASSEERCERVKQRWGEACRVFHLGEYRWTKQLIGREILAMLRESRRPVVLVDTDMRVGLDPEPLLAKLSCDFGVDFAGGGEAKWNINTGFLFFAPTPVAESIATCVVDWIDLVRSDVDGAFKKYVLDTVPEDARIEGKSDVRRADATAMSFEQDVVKDCARNAVTNETEMRFSVHIARKRVAGTADFAEDVHLDVPPPGGGIGWYDGSKCNPVVRAAGEIRCATTHDKQGMLAVVRLPIYHSQMAMRADEHAAFRHCIGKEPACLYEGN</sequence>
<dbReference type="InParanoid" id="C1E473"/>
<dbReference type="AlphaFoldDB" id="C1E473"/>
<dbReference type="Proteomes" id="UP000002009">
    <property type="component" value="Chromosome 4"/>
</dbReference>
<protein>
    <recommendedName>
        <fullName evidence="3">Nucleotide-diphospho-sugar transferase domain-containing protein</fullName>
    </recommendedName>
</protein>
<evidence type="ECO:0000313" key="2">
    <source>
        <dbReference type="Proteomes" id="UP000002009"/>
    </source>
</evidence>
<keyword evidence="2" id="KW-1185">Reference proteome</keyword>
<evidence type="ECO:0000313" key="1">
    <source>
        <dbReference type="EMBL" id="ACO63064.1"/>
    </source>
</evidence>
<dbReference type="GeneID" id="8242703"/>
<gene>
    <name evidence="1" type="ORF">MICPUN_57934</name>
</gene>
<reference evidence="1 2" key="1">
    <citation type="journal article" date="2009" name="Science">
        <title>Green evolution and dynamic adaptations revealed by genomes of the marine picoeukaryotes Micromonas.</title>
        <authorList>
            <person name="Worden A.Z."/>
            <person name="Lee J.H."/>
            <person name="Mock T."/>
            <person name="Rouze P."/>
            <person name="Simmons M.P."/>
            <person name="Aerts A.L."/>
            <person name="Allen A.E."/>
            <person name="Cuvelier M.L."/>
            <person name="Derelle E."/>
            <person name="Everett M.V."/>
            <person name="Foulon E."/>
            <person name="Grimwood J."/>
            <person name="Gundlach H."/>
            <person name="Henrissat B."/>
            <person name="Napoli C."/>
            <person name="McDonald S.M."/>
            <person name="Parker M.S."/>
            <person name="Rombauts S."/>
            <person name="Salamov A."/>
            <person name="Von Dassow P."/>
            <person name="Badger J.H."/>
            <person name="Coutinho P.M."/>
            <person name="Demir E."/>
            <person name="Dubchak I."/>
            <person name="Gentemann C."/>
            <person name="Eikrem W."/>
            <person name="Gready J.E."/>
            <person name="John U."/>
            <person name="Lanier W."/>
            <person name="Lindquist E.A."/>
            <person name="Lucas S."/>
            <person name="Mayer K.F."/>
            <person name="Moreau H."/>
            <person name="Not F."/>
            <person name="Otillar R."/>
            <person name="Panaud O."/>
            <person name="Pangilinan J."/>
            <person name="Paulsen I."/>
            <person name="Piegu B."/>
            <person name="Poliakov A."/>
            <person name="Robbens S."/>
            <person name="Schmutz J."/>
            <person name="Toulza E."/>
            <person name="Wyss T."/>
            <person name="Zelensky A."/>
            <person name="Zhou K."/>
            <person name="Armbrust E.V."/>
            <person name="Bhattacharya D."/>
            <person name="Goodenough U.W."/>
            <person name="Van de Peer Y."/>
            <person name="Grigoriev I.V."/>
        </authorList>
    </citation>
    <scope>NUCLEOTIDE SEQUENCE [LARGE SCALE GENOMIC DNA]</scope>
    <source>
        <strain evidence="2">RCC299 / NOUM17</strain>
    </source>
</reference>
<dbReference type="KEGG" id="mis:MICPUN_57934"/>